<reference evidence="1 2" key="1">
    <citation type="submission" date="2014-02" db="EMBL/GenBank/DDBJ databases">
        <title>The small core and large imbalanced accessory genome model reveals a collaborative survival strategy of Sorangium cellulosum strains in nature.</title>
        <authorList>
            <person name="Han K."/>
            <person name="Peng R."/>
            <person name="Blom J."/>
            <person name="Li Y.-Z."/>
        </authorList>
    </citation>
    <scope>NUCLEOTIDE SEQUENCE [LARGE SCALE GENOMIC DNA]</scope>
    <source>
        <strain evidence="1 2">So0008-312</strain>
    </source>
</reference>
<accession>A0A150QLL8</accession>
<proteinExistence type="predicted"/>
<dbReference type="Proteomes" id="UP000075260">
    <property type="component" value="Unassembled WGS sequence"/>
</dbReference>
<evidence type="ECO:0000313" key="1">
    <source>
        <dbReference type="EMBL" id="KYF68843.1"/>
    </source>
</evidence>
<comment type="caution">
    <text evidence="1">The sequence shown here is derived from an EMBL/GenBank/DDBJ whole genome shotgun (WGS) entry which is preliminary data.</text>
</comment>
<protein>
    <submittedName>
        <fullName evidence="1">Uncharacterized protein</fullName>
    </submittedName>
</protein>
<name>A0A150QLL8_SORCE</name>
<organism evidence="1 2">
    <name type="scientific">Sorangium cellulosum</name>
    <name type="common">Polyangium cellulosum</name>
    <dbReference type="NCBI Taxonomy" id="56"/>
    <lineage>
        <taxon>Bacteria</taxon>
        <taxon>Pseudomonadati</taxon>
        <taxon>Myxococcota</taxon>
        <taxon>Polyangia</taxon>
        <taxon>Polyangiales</taxon>
        <taxon>Polyangiaceae</taxon>
        <taxon>Sorangium</taxon>
    </lineage>
</organism>
<sequence>MKPRLFERELLAGYRLFSTRDPREWKSCLEDLGKLCAEAWRDDLSEEKDRAWAGAHRDEFKQWRDGRPAPPWPMLIAAVKRAFLASRAPLEREPTSEAERLARLDRTHLWKTLTAEDVAQGHGPEALRAFQRGFRLGRCERAHATKRNIPPVVDPPYSWYRQQEDASLPGPSAARERALAAAWRANKDREAVQQALRELHASAWREDVPEEDRVWAEAYRETCTSWVTDHRRDAVAQSAYEAYLQSTDGLLDGEPARPWPKPWHHDARPWLAFAERVEDAPEDESELATAEAAAREYWDARWREAPRWDSDPAQTHWLAAVRAARRTSAALASFVPRPW</sequence>
<dbReference type="EMBL" id="JEMA01000526">
    <property type="protein sequence ID" value="KYF68843.1"/>
    <property type="molecule type" value="Genomic_DNA"/>
</dbReference>
<evidence type="ECO:0000313" key="2">
    <source>
        <dbReference type="Proteomes" id="UP000075260"/>
    </source>
</evidence>
<dbReference type="RefSeq" id="WP_061608846.1">
    <property type="nucleotide sequence ID" value="NZ_JEMA01000526.1"/>
</dbReference>
<gene>
    <name evidence="1" type="ORF">BE15_44720</name>
</gene>
<dbReference type="AlphaFoldDB" id="A0A150QLL8"/>